<dbReference type="EMBL" id="KR095315">
    <property type="protein sequence ID" value="AKS26447.1"/>
    <property type="molecule type" value="Genomic_DNA"/>
</dbReference>
<keyword evidence="2" id="KW-1185">Reference proteome</keyword>
<sequence>MSFLQKTLSLDNIKYTMSVFVDSDQTFYFKILDVVTALVNKNAQCDQGKINPSDIRTWKQLLANHPQNRYSLPEFFNDTKFTTITGILELLYSAKQLSSDDKKFLIDWYMEIISTPIPAPRSQSFPRPSAPEPESELSPKYTYLQSLLHLRDKEISDLKNQINARDAIIRTLANNFN</sequence>
<name>A0A7R5WUF2_9POXV</name>
<gene>
    <name evidence="1" type="ORF">DLEV_156</name>
</gene>
<organism evidence="1 2">
    <name type="scientific">Diachasmimorpha longicaudata entomopoxvirus</name>
    <dbReference type="NCBI Taxonomy" id="109981"/>
    <lineage>
        <taxon>Viruses</taxon>
        <taxon>Varidnaviria</taxon>
        <taxon>Bamfordvirae</taxon>
        <taxon>Nucleocytoviricota</taxon>
        <taxon>Pokkesviricetes</taxon>
        <taxon>Chitovirales</taxon>
        <taxon>Poxviridae</taxon>
        <taxon>Entomopoxvirinae</taxon>
        <taxon>Epsilonentomopoxvirus</taxon>
        <taxon>Epsilonentomopoxvirus dlongicaudata</taxon>
        <taxon>Diachasmimorpha entomopoxvirus</taxon>
    </lineage>
</organism>
<evidence type="ECO:0000313" key="1">
    <source>
        <dbReference type="EMBL" id="AKS26447.1"/>
    </source>
</evidence>
<reference evidence="1 2" key="1">
    <citation type="submission" date="2015-04" db="EMBL/GenBank/DDBJ databases">
        <title>Diachasmimorpha longicaudata entomopoxvirus genome.</title>
        <authorList>
            <person name="Coffman K.A."/>
            <person name="Burke G.R."/>
        </authorList>
    </citation>
    <scope>NUCLEOTIDE SEQUENCE [LARGE SCALE GENOMIC DNA]</scope>
</reference>
<accession>A0A7R5WUF2</accession>
<dbReference type="Proteomes" id="UP000593702">
    <property type="component" value="Segment"/>
</dbReference>
<protein>
    <submittedName>
        <fullName evidence="1">Uncharacterized protein</fullName>
    </submittedName>
</protein>
<evidence type="ECO:0000313" key="2">
    <source>
        <dbReference type="Proteomes" id="UP000593702"/>
    </source>
</evidence>
<proteinExistence type="predicted"/>